<accession>V5GLH2</accession>
<reference evidence="1" key="1">
    <citation type="submission" date="2013-07" db="EMBL/GenBank/DDBJ databases">
        <title>Midgut Transcriptome Profiling of Anoplphora glabripennis, a Lignocellulose Degrading, Wood-Boring Cerambycid.</title>
        <authorList>
            <person name="Scully E.D."/>
            <person name="Hoover K."/>
            <person name="Carlson J.E."/>
            <person name="Tien M."/>
            <person name="Geib S.M."/>
        </authorList>
    </citation>
    <scope>NUCLEOTIDE SEQUENCE</scope>
</reference>
<protein>
    <submittedName>
        <fullName evidence="1">THO complex subunit 2</fullName>
    </submittedName>
</protein>
<name>V5GLH2_ANOGL</name>
<feature type="non-terminal residue" evidence="1">
    <location>
        <position position="1"/>
    </location>
</feature>
<feature type="non-terminal residue" evidence="1">
    <location>
        <position position="151"/>
    </location>
</feature>
<gene>
    <name evidence="1" type="primary">THOC2</name>
</gene>
<sequence length="151" mass="17250">DDSVVWDCVPCLCIFLCYVMKMAGLLSNDIWKNWEKNGKQEFVKTCIQILKDESKTPLFDRSGNLTCIVKYINDLIDKGVKGILKKESVVSTLQELVTLHADIPSIILDILNVEDAVSSQIDSEEFKDRQNFCAIVKECEKFLSDKLLKER</sequence>
<dbReference type="AlphaFoldDB" id="V5GLH2"/>
<organism evidence="1">
    <name type="scientific">Anoplophora glabripennis</name>
    <name type="common">Asian longhorn beetle</name>
    <name type="synonym">Anoplophora nobilis</name>
    <dbReference type="NCBI Taxonomy" id="217634"/>
    <lineage>
        <taxon>Eukaryota</taxon>
        <taxon>Metazoa</taxon>
        <taxon>Ecdysozoa</taxon>
        <taxon>Arthropoda</taxon>
        <taxon>Hexapoda</taxon>
        <taxon>Insecta</taxon>
        <taxon>Pterygota</taxon>
        <taxon>Neoptera</taxon>
        <taxon>Endopterygota</taxon>
        <taxon>Coleoptera</taxon>
        <taxon>Polyphaga</taxon>
        <taxon>Cucujiformia</taxon>
        <taxon>Chrysomeloidea</taxon>
        <taxon>Cerambycidae</taxon>
        <taxon>Lamiinae</taxon>
        <taxon>Lamiini</taxon>
        <taxon>Anoplophora</taxon>
    </lineage>
</organism>
<dbReference type="OrthoDB" id="29024at2759"/>
<evidence type="ECO:0000313" key="1">
    <source>
        <dbReference type="EMBL" id="JAB62437.1"/>
    </source>
</evidence>
<proteinExistence type="predicted"/>
<dbReference type="EMBL" id="GALX01006029">
    <property type="protein sequence ID" value="JAB62437.1"/>
    <property type="molecule type" value="Transcribed_RNA"/>
</dbReference>